<reference evidence="6" key="1">
    <citation type="submission" date="2025-08" db="UniProtKB">
        <authorList>
            <consortium name="Ensembl"/>
        </authorList>
    </citation>
    <scope>IDENTIFICATION</scope>
</reference>
<proteinExistence type="predicted"/>
<dbReference type="AlphaFoldDB" id="A0A8C4NFD6"/>
<dbReference type="PANTHER" id="PTHR12080:SF48">
    <property type="entry name" value="IMMUNOGLOBULIN SUBTYPE DOMAIN-CONTAINING PROTEIN"/>
    <property type="match status" value="1"/>
</dbReference>
<evidence type="ECO:0000259" key="5">
    <source>
        <dbReference type="PROSITE" id="PS50835"/>
    </source>
</evidence>
<dbReference type="InterPro" id="IPR007110">
    <property type="entry name" value="Ig-like_dom"/>
</dbReference>
<dbReference type="PROSITE" id="PS50835">
    <property type="entry name" value="IG_LIKE"/>
    <property type="match status" value="1"/>
</dbReference>
<keyword evidence="2" id="KW-0732">Signal</keyword>
<protein>
    <recommendedName>
        <fullName evidence="5">Ig-like domain-containing protein</fullName>
    </recommendedName>
</protein>
<accession>A0A8C4NFD6</accession>
<dbReference type="InterPro" id="IPR013783">
    <property type="entry name" value="Ig-like_fold"/>
</dbReference>
<organism evidence="6 7">
    <name type="scientific">Eptatretus burgeri</name>
    <name type="common">Inshore hagfish</name>
    <dbReference type="NCBI Taxonomy" id="7764"/>
    <lineage>
        <taxon>Eukaryota</taxon>
        <taxon>Metazoa</taxon>
        <taxon>Chordata</taxon>
        <taxon>Craniata</taxon>
        <taxon>Vertebrata</taxon>
        <taxon>Cyclostomata</taxon>
        <taxon>Myxini</taxon>
        <taxon>Myxiniformes</taxon>
        <taxon>Myxinidae</taxon>
        <taxon>Eptatretinae</taxon>
        <taxon>Eptatretus</taxon>
    </lineage>
</organism>
<evidence type="ECO:0000256" key="3">
    <source>
        <dbReference type="ARBA" id="ARBA00023136"/>
    </source>
</evidence>
<reference evidence="6" key="2">
    <citation type="submission" date="2025-09" db="UniProtKB">
        <authorList>
            <consortium name="Ensembl"/>
        </authorList>
    </citation>
    <scope>IDENTIFICATION</scope>
</reference>
<dbReference type="Ensembl" id="ENSEBUT00000002489.1">
    <property type="protein sequence ID" value="ENSEBUP00000002142.1"/>
    <property type="gene ID" value="ENSEBUG00000001699.1"/>
</dbReference>
<evidence type="ECO:0000313" key="7">
    <source>
        <dbReference type="Proteomes" id="UP000694388"/>
    </source>
</evidence>
<evidence type="ECO:0000313" key="6">
    <source>
        <dbReference type="Ensembl" id="ENSEBUP00000002142.1"/>
    </source>
</evidence>
<dbReference type="Pfam" id="PF07686">
    <property type="entry name" value="V-set"/>
    <property type="match status" value="1"/>
</dbReference>
<dbReference type="InterPro" id="IPR015631">
    <property type="entry name" value="CD2/SLAM_rcpt"/>
</dbReference>
<feature type="domain" description="Ig-like" evidence="5">
    <location>
        <begin position="19"/>
        <end position="77"/>
    </location>
</feature>
<keyword evidence="7" id="KW-1185">Reference proteome</keyword>
<evidence type="ECO:0000256" key="2">
    <source>
        <dbReference type="ARBA" id="ARBA00022729"/>
    </source>
</evidence>
<dbReference type="GeneTree" id="ENSGT00930000152810"/>
<keyword evidence="3" id="KW-0472">Membrane</keyword>
<name>A0A8C4NFD6_EPTBU</name>
<sequence length="217" mass="24398">MYDTFTDFFIDEKVDPPQDTVILMCKSASSLESKVTYNWTLNGKSVQAGLRFKINDSSLVVNVTETIRGFFSCVGSNPLIHTSSEYYFLETNCTNLWGNETKEAVEVLQGNSVKFSLKESTEKMRAVEWHFKNSQKQLAVAMLGTSGLVNSAYTNRMEIDVNKGSLTILGVQMRDAGTFTASIRSCKKRWQENIKLDVKGKKLIFWLPSKSINSLSS</sequence>
<dbReference type="InterPro" id="IPR036179">
    <property type="entry name" value="Ig-like_dom_sf"/>
</dbReference>
<evidence type="ECO:0000256" key="4">
    <source>
        <dbReference type="ARBA" id="ARBA00023180"/>
    </source>
</evidence>
<dbReference type="GO" id="GO:0016020">
    <property type="term" value="C:membrane"/>
    <property type="evidence" value="ECO:0007669"/>
    <property type="project" value="UniProtKB-SubCell"/>
</dbReference>
<comment type="subcellular location">
    <subcellularLocation>
        <location evidence="1">Membrane</location>
    </subcellularLocation>
</comment>
<dbReference type="SUPFAM" id="SSF48726">
    <property type="entry name" value="Immunoglobulin"/>
    <property type="match status" value="2"/>
</dbReference>
<keyword evidence="4" id="KW-0325">Glycoprotein</keyword>
<dbReference type="Proteomes" id="UP000694388">
    <property type="component" value="Unplaced"/>
</dbReference>
<evidence type="ECO:0000256" key="1">
    <source>
        <dbReference type="ARBA" id="ARBA00004370"/>
    </source>
</evidence>
<dbReference type="InterPro" id="IPR013106">
    <property type="entry name" value="Ig_V-set"/>
</dbReference>
<dbReference type="PANTHER" id="PTHR12080">
    <property type="entry name" value="SIGNALING LYMPHOCYTIC ACTIVATION MOLECULE"/>
    <property type="match status" value="1"/>
</dbReference>
<dbReference type="Gene3D" id="2.60.40.10">
    <property type="entry name" value="Immunoglobulins"/>
    <property type="match status" value="2"/>
</dbReference>